<gene>
    <name evidence="6" type="ORF">FGIG_09867</name>
</gene>
<dbReference type="SMART" id="SM01408">
    <property type="entry name" value="ING"/>
    <property type="match status" value="1"/>
</dbReference>
<name>A0A504Y8C6_FASGI</name>
<evidence type="ECO:0000313" key="6">
    <source>
        <dbReference type="EMBL" id="TPP57263.1"/>
    </source>
</evidence>
<feature type="compositionally biased region" description="Basic and acidic residues" evidence="4">
    <location>
        <begin position="235"/>
        <end position="251"/>
    </location>
</feature>
<evidence type="ECO:0000256" key="4">
    <source>
        <dbReference type="SAM" id="MobiDB-lite"/>
    </source>
</evidence>
<dbReference type="AlphaFoldDB" id="A0A504Y8C6"/>
<dbReference type="EMBL" id="SUNJ01013443">
    <property type="protein sequence ID" value="TPP57263.1"/>
    <property type="molecule type" value="Genomic_DNA"/>
</dbReference>
<evidence type="ECO:0000256" key="2">
    <source>
        <dbReference type="ARBA" id="ARBA00023015"/>
    </source>
</evidence>
<feature type="compositionally biased region" description="Polar residues" evidence="4">
    <location>
        <begin position="216"/>
        <end position="233"/>
    </location>
</feature>
<dbReference type="Gene3D" id="6.10.140.1740">
    <property type="match status" value="1"/>
</dbReference>
<organism evidence="6 7">
    <name type="scientific">Fasciola gigantica</name>
    <name type="common">Giant liver fluke</name>
    <dbReference type="NCBI Taxonomy" id="46835"/>
    <lineage>
        <taxon>Eukaryota</taxon>
        <taxon>Metazoa</taxon>
        <taxon>Spiralia</taxon>
        <taxon>Lophotrochozoa</taxon>
        <taxon>Platyhelminthes</taxon>
        <taxon>Trematoda</taxon>
        <taxon>Digenea</taxon>
        <taxon>Plagiorchiida</taxon>
        <taxon>Echinostomata</taxon>
        <taxon>Echinostomatoidea</taxon>
        <taxon>Fasciolidae</taxon>
        <taxon>Fasciola</taxon>
    </lineage>
</organism>
<keyword evidence="2" id="KW-0805">Transcription regulation</keyword>
<evidence type="ECO:0000313" key="7">
    <source>
        <dbReference type="Proteomes" id="UP000316759"/>
    </source>
</evidence>
<dbReference type="Pfam" id="PF12998">
    <property type="entry name" value="ING"/>
    <property type="match status" value="1"/>
</dbReference>
<proteinExistence type="predicted"/>
<dbReference type="Proteomes" id="UP000316759">
    <property type="component" value="Unassembled WGS sequence"/>
</dbReference>
<dbReference type="InterPro" id="IPR024610">
    <property type="entry name" value="ING_N_histone-binding"/>
</dbReference>
<evidence type="ECO:0000259" key="5">
    <source>
        <dbReference type="SMART" id="SM01408"/>
    </source>
</evidence>
<evidence type="ECO:0000256" key="3">
    <source>
        <dbReference type="ARBA" id="ARBA00023163"/>
    </source>
</evidence>
<dbReference type="PANTHER" id="PTHR10333:SF103">
    <property type="entry name" value="INHIBITOR OF GROWTH PROTEIN 3"/>
    <property type="match status" value="1"/>
</dbReference>
<feature type="region of interest" description="Disordered" evidence="4">
    <location>
        <begin position="216"/>
        <end position="270"/>
    </location>
</feature>
<dbReference type="OrthoDB" id="5411773at2759"/>
<comment type="caution">
    <text evidence="6">The sequence shown here is derived from an EMBL/GenBank/DDBJ whole genome shotgun (WGS) entry which is preliminary data.</text>
</comment>
<keyword evidence="3" id="KW-0804">Transcription</keyword>
<reference evidence="6 7" key="1">
    <citation type="submission" date="2019-04" db="EMBL/GenBank/DDBJ databases">
        <title>Annotation for the trematode Fasciola gigantica.</title>
        <authorList>
            <person name="Choi Y.-J."/>
        </authorList>
    </citation>
    <scope>NUCLEOTIDE SEQUENCE [LARGE SCALE GENOMIC DNA]</scope>
    <source>
        <strain evidence="6">Uganda_cow_1</strain>
    </source>
</reference>
<evidence type="ECO:0000256" key="1">
    <source>
        <dbReference type="ARBA" id="ARBA00022853"/>
    </source>
</evidence>
<dbReference type="CDD" id="cd16858">
    <property type="entry name" value="ING_ING3_Yng2p"/>
    <property type="match status" value="1"/>
</dbReference>
<keyword evidence="1" id="KW-0156">Chromatin regulator</keyword>
<keyword evidence="7" id="KW-1185">Reference proteome</keyword>
<dbReference type="InterPro" id="IPR028651">
    <property type="entry name" value="ING_fam"/>
</dbReference>
<feature type="domain" description="Inhibitor of growth protein N-terminal histone-binding" evidence="5">
    <location>
        <begin position="3"/>
        <end position="117"/>
    </location>
</feature>
<sequence length="335" mass="39046">MLYFEDFMEGMSQFSFDRCLAIENLPAELSESLTTVRQLDLLVQNSLESLNEVTKAFFEDCKYDRLSEFDKSLQHSEVMKEYDKALAYCREKRDIVEKIYTTYTKLVRKLDAELEKFRLELEADNSGITEQIEQRTNAILGRNAAPVVKVEKRRQRFRFQQPNHFKNPFLVRRRIVGQAYRTVLKSATGRPNHSHKAGEQLSSRFARVHTQRSLRTTASFHQVASKRLNSSIKPSEGDKLVDDVRRIRSNESQEADMLSPDGTYDPNGPGSTTDGIFDPGTVGFVQDMKLDNPDDGLDEDEDEKRYCWCHNIRQSQFCLFWHQIRLFQYTNNEIR</sequence>
<dbReference type="GO" id="GO:0035267">
    <property type="term" value="C:NuA4 histone acetyltransferase complex"/>
    <property type="evidence" value="ECO:0007669"/>
    <property type="project" value="TreeGrafter"/>
</dbReference>
<dbReference type="STRING" id="46835.A0A504Y8C6"/>
<dbReference type="GO" id="GO:0006325">
    <property type="term" value="P:chromatin organization"/>
    <property type="evidence" value="ECO:0007669"/>
    <property type="project" value="UniProtKB-KW"/>
</dbReference>
<protein>
    <submittedName>
        <fullName evidence="6">Inhibitor of growth protein</fullName>
    </submittedName>
</protein>
<accession>A0A504Y8C6</accession>
<dbReference type="PANTHER" id="PTHR10333">
    <property type="entry name" value="INHIBITOR OF GROWTH PROTEIN"/>
    <property type="match status" value="1"/>
</dbReference>